<keyword evidence="5" id="KW-0804">Transcription</keyword>
<dbReference type="Pfam" id="PF04082">
    <property type="entry name" value="Fungal_trans"/>
    <property type="match status" value="1"/>
</dbReference>
<name>A0A428TWU1_9HYPO</name>
<evidence type="ECO:0000256" key="6">
    <source>
        <dbReference type="ARBA" id="ARBA00023242"/>
    </source>
</evidence>
<feature type="region of interest" description="Disordered" evidence="7">
    <location>
        <begin position="1"/>
        <end position="44"/>
    </location>
</feature>
<feature type="region of interest" description="Disordered" evidence="7">
    <location>
        <begin position="504"/>
        <end position="529"/>
    </location>
</feature>
<sequence>MDATTTPVVRQRPKYHEVLKAEPLDSGYVTQSTSPDSKPVESFPLKSGVGAAATENKGRPVPTLALPPLTDLAEFDKAVDENILSRFRHVHTQVEKPLLAYIRSKLPGKKYRPIALRLMILGRNEDDAKPCIVAFCPEEQCKRVRKFFDKSSVTALCRPEDDSLPSFNVFVLGRALEAKHADEDIDVLIPITKGRVGYTDETYCGAPIIIRSPSAMDRRCTFGGIIRTISRDGDAKLYGLTVGHVLLGDSDNDLGDGTTKDGSEPMDDCQLQLSDSESEDELDQATEQEPKRTESLPTKDNPQAASGTNRDASASWSAPKLGKIGCISEDSLHTRVEDGGHYYDWALIDMEQYKPNRIRPRKLSTGEIQGEDVRSGDLLMPVTPPCSNGKRQVVTLLSGSEGLKRGSLSPLPSRLLLGPGNAFVDTFVLSLDDDQQIQDGDSGSWVVNETTLEVYGYVIAADSFGGGHVIPLLKAFRSICSFLGLRSVGLATTVDMATAKLDGDHSVADRSPSPSPSQEPEQHAGREKASLVRDESLGAHNSVPLRGPSGHLLAFTLDIIIRPFSKSSYPQTMSDLADDSDGEHRRKRIRQACLNCRKKKVRCGGEKPVCMCCSRLSQVCRYVEDGRSQRRTSFSLNGMSDEASDLIVTTISSKFMGLEDRLSKIEDTLQRLEPLLSSLAAPQTHLMNLMNQSPARTDHPYHHRPNPAESAGTISAPMLNPQPDDTYPPIDSLLFAADVFFRFCHNQPYSLFHEATFRQRLVAGELPSHLMWALLAAARRYSSLPNIQLNDSDDAQVYARKAWECMKLPWSGGVSDEEVVPILQSIILIVNVEHPSGLCASAYMKLGFAIRLVLHSKLHLEPEGTLDPIFREERKRTFWSIYLQDKLISLSRERFSILRDEECRIQLPCSEVAFREGRYEQTPTLEQFTGDCLDQESADSCCPLALIAVMASTLSRVSYYVLQENRYSQLGLPWSSTSPYASISSTLLQLEIYFGMNEDPKKALRERCYIDESIDQHLAGPFIYSKALFHLSHCLLHHPFLIQQRLQKLKQRAPPIFINTAWQTCRMHAQRLIELKDTKHHNVLVLTSLYGYCTMVAGTIHVLSMNDDNQSIREQGQEYYNSALDFLNDLSCYWKHAALMATRLERFRQQCENRRTDMNPCADKSGHSPGDVKALWQSVDYALLSAPTRPGSPTHGQAPGGIDLFTPQSKLFDFADFDTFAEGLGIFSNLPVLENKNLFPDPEISAENDDSLESVSAK</sequence>
<dbReference type="GO" id="GO:0003677">
    <property type="term" value="F:DNA binding"/>
    <property type="evidence" value="ECO:0007669"/>
    <property type="project" value="InterPro"/>
</dbReference>
<dbReference type="SMART" id="SM00066">
    <property type="entry name" value="GAL4"/>
    <property type="match status" value="1"/>
</dbReference>
<evidence type="ECO:0000256" key="4">
    <source>
        <dbReference type="ARBA" id="ARBA00023026"/>
    </source>
</evidence>
<evidence type="ECO:0000256" key="5">
    <source>
        <dbReference type="ARBA" id="ARBA00023163"/>
    </source>
</evidence>
<dbReference type="SMART" id="SM00906">
    <property type="entry name" value="Fungal_trans"/>
    <property type="match status" value="1"/>
</dbReference>
<evidence type="ECO:0000256" key="1">
    <source>
        <dbReference type="ARBA" id="ARBA00004123"/>
    </source>
</evidence>
<feature type="compositionally biased region" description="Acidic residues" evidence="7">
    <location>
        <begin position="276"/>
        <end position="286"/>
    </location>
</feature>
<feature type="compositionally biased region" description="Polar residues" evidence="7">
    <location>
        <begin position="295"/>
        <end position="316"/>
    </location>
</feature>
<feature type="region of interest" description="Disordered" evidence="7">
    <location>
        <begin position="250"/>
        <end position="316"/>
    </location>
</feature>
<dbReference type="GO" id="GO:0000981">
    <property type="term" value="F:DNA-binding transcription factor activity, RNA polymerase II-specific"/>
    <property type="evidence" value="ECO:0007669"/>
    <property type="project" value="InterPro"/>
</dbReference>
<dbReference type="InterPro" id="IPR050815">
    <property type="entry name" value="TF_fung"/>
</dbReference>
<dbReference type="CDD" id="cd12148">
    <property type="entry name" value="fungal_TF_MHR"/>
    <property type="match status" value="1"/>
</dbReference>
<keyword evidence="4" id="KW-0843">Virulence</keyword>
<evidence type="ECO:0000256" key="3">
    <source>
        <dbReference type="ARBA" id="ARBA00023015"/>
    </source>
</evidence>
<dbReference type="CDD" id="cd00067">
    <property type="entry name" value="GAL4"/>
    <property type="match status" value="1"/>
</dbReference>
<dbReference type="SUPFAM" id="SSF57701">
    <property type="entry name" value="Zn2/Cys6 DNA-binding domain"/>
    <property type="match status" value="1"/>
</dbReference>
<dbReference type="InterPro" id="IPR007219">
    <property type="entry name" value="XnlR_reg_dom"/>
</dbReference>
<dbReference type="Pfam" id="PF00172">
    <property type="entry name" value="Zn_clus"/>
    <property type="match status" value="1"/>
</dbReference>
<protein>
    <recommendedName>
        <fullName evidence="8">Zn(2)-C6 fungal-type domain-containing protein</fullName>
    </recommendedName>
</protein>
<dbReference type="EMBL" id="NKCK01000045">
    <property type="protein sequence ID" value="RSM06548.1"/>
    <property type="molecule type" value="Genomic_DNA"/>
</dbReference>
<evidence type="ECO:0000256" key="2">
    <source>
        <dbReference type="ARBA" id="ARBA00022723"/>
    </source>
</evidence>
<dbReference type="InterPro" id="IPR036864">
    <property type="entry name" value="Zn2-C6_fun-type_DNA-bd_sf"/>
</dbReference>
<evidence type="ECO:0000256" key="7">
    <source>
        <dbReference type="SAM" id="MobiDB-lite"/>
    </source>
</evidence>
<comment type="caution">
    <text evidence="9">The sequence shown here is derived from an EMBL/GenBank/DDBJ whole genome shotgun (WGS) entry which is preliminary data.</text>
</comment>
<evidence type="ECO:0000313" key="9">
    <source>
        <dbReference type="EMBL" id="RSM06548.1"/>
    </source>
</evidence>
<reference evidence="9 10" key="1">
    <citation type="submission" date="2017-06" db="EMBL/GenBank/DDBJ databases">
        <title>Comparative genomic analysis of Ambrosia Fusariam Clade fungi.</title>
        <authorList>
            <person name="Stajich J.E."/>
            <person name="Carrillo J."/>
            <person name="Kijimoto T."/>
            <person name="Eskalen A."/>
            <person name="O'Donnell K."/>
            <person name="Kasson M."/>
        </authorList>
    </citation>
    <scope>NUCLEOTIDE SEQUENCE [LARGE SCALE GENOMIC DNA]</scope>
    <source>
        <strain evidence="9 10">NRRL62579</strain>
    </source>
</reference>
<accession>A0A428TWU1</accession>
<dbReference type="PANTHER" id="PTHR47338:SF27">
    <property type="entry name" value="ZN(II)2CYS6 TRANSCRIPTION FACTOR (EUROFUNG)"/>
    <property type="match status" value="1"/>
</dbReference>
<dbReference type="GO" id="GO:0008270">
    <property type="term" value="F:zinc ion binding"/>
    <property type="evidence" value="ECO:0007669"/>
    <property type="project" value="InterPro"/>
</dbReference>
<dbReference type="PROSITE" id="PS50048">
    <property type="entry name" value="ZN2_CY6_FUNGAL_2"/>
    <property type="match status" value="1"/>
</dbReference>
<dbReference type="STRING" id="1325735.A0A428TWU1"/>
<dbReference type="GO" id="GO:0005634">
    <property type="term" value="C:nucleus"/>
    <property type="evidence" value="ECO:0007669"/>
    <property type="project" value="UniProtKB-SubCell"/>
</dbReference>
<organism evidence="9 10">
    <name type="scientific">Fusarium oligoseptatum</name>
    <dbReference type="NCBI Taxonomy" id="2604345"/>
    <lineage>
        <taxon>Eukaryota</taxon>
        <taxon>Fungi</taxon>
        <taxon>Dikarya</taxon>
        <taxon>Ascomycota</taxon>
        <taxon>Pezizomycotina</taxon>
        <taxon>Sordariomycetes</taxon>
        <taxon>Hypocreomycetidae</taxon>
        <taxon>Hypocreales</taxon>
        <taxon>Nectriaceae</taxon>
        <taxon>Fusarium</taxon>
        <taxon>Fusarium solani species complex</taxon>
    </lineage>
</organism>
<keyword evidence="10" id="KW-1185">Reference proteome</keyword>
<dbReference type="PANTHER" id="PTHR47338">
    <property type="entry name" value="ZN(II)2CYS6 TRANSCRIPTION FACTOR (EUROFUNG)-RELATED"/>
    <property type="match status" value="1"/>
</dbReference>
<dbReference type="InterPro" id="IPR001138">
    <property type="entry name" value="Zn2Cys6_DnaBD"/>
</dbReference>
<proteinExistence type="predicted"/>
<gene>
    <name evidence="9" type="ORF">CEP52_005671</name>
</gene>
<dbReference type="GO" id="GO:0006351">
    <property type="term" value="P:DNA-templated transcription"/>
    <property type="evidence" value="ECO:0007669"/>
    <property type="project" value="InterPro"/>
</dbReference>
<dbReference type="Proteomes" id="UP000287144">
    <property type="component" value="Unassembled WGS sequence"/>
</dbReference>
<feature type="domain" description="Zn(2)-C6 fungal-type" evidence="8">
    <location>
        <begin position="592"/>
        <end position="622"/>
    </location>
</feature>
<evidence type="ECO:0000313" key="10">
    <source>
        <dbReference type="Proteomes" id="UP000287144"/>
    </source>
</evidence>
<keyword evidence="6" id="KW-0539">Nucleus</keyword>
<dbReference type="AlphaFoldDB" id="A0A428TWU1"/>
<comment type="subcellular location">
    <subcellularLocation>
        <location evidence="1">Nucleus</location>
    </subcellularLocation>
</comment>
<evidence type="ECO:0000259" key="8">
    <source>
        <dbReference type="PROSITE" id="PS50048"/>
    </source>
</evidence>
<dbReference type="Gene3D" id="4.10.240.10">
    <property type="entry name" value="Zn(2)-C6 fungal-type DNA-binding domain"/>
    <property type="match status" value="1"/>
</dbReference>
<dbReference type="PROSITE" id="PS00463">
    <property type="entry name" value="ZN2_CY6_FUNGAL_1"/>
    <property type="match status" value="1"/>
</dbReference>
<keyword evidence="2" id="KW-0479">Metal-binding</keyword>
<keyword evidence="3" id="KW-0805">Transcription regulation</keyword>
<feature type="compositionally biased region" description="Basic and acidic residues" evidence="7">
    <location>
        <begin position="520"/>
        <end position="529"/>
    </location>
</feature>
<feature type="compositionally biased region" description="Basic and acidic residues" evidence="7">
    <location>
        <begin position="14"/>
        <end position="23"/>
    </location>
</feature>